<evidence type="ECO:0000313" key="2">
    <source>
        <dbReference type="Proteomes" id="UP000827976"/>
    </source>
</evidence>
<evidence type="ECO:0000313" key="1">
    <source>
        <dbReference type="EMBL" id="KAH7654215.1"/>
    </source>
</evidence>
<keyword evidence="2" id="KW-1185">Reference proteome</keyword>
<comment type="caution">
    <text evidence="1">The sequence shown here is derived from an EMBL/GenBank/DDBJ whole genome shotgun (WGS) entry which is preliminary data.</text>
</comment>
<sequence length="257" mass="28253">MDTSDRDEDPNANEPPEEEEERRGREICFDGCGRPCSVCICPYLPPSPIPTSTHILVLHHPHELRRNRLATLPALTRSLLHLHSLSGRRLHPSSSSLLTSSSSTPLLLFPSPNSIPLSLWASQNPPSARPNLNLIVLDGTWAQAKEMAAASGPFLSSIGAIQVSLEVDEGVDGESTFESELVLKKEPFKGCVSTIEAVARALRILEPEEKVAVEVEETLLRVLRAMVGFQKRHLKPIKPRPRLTKRGHLLLPSNSNA</sequence>
<accession>A0ACB7U1R3</accession>
<proteinExistence type="predicted"/>
<organism evidence="1 2">
    <name type="scientific">Dioscorea alata</name>
    <name type="common">Purple yam</name>
    <dbReference type="NCBI Taxonomy" id="55571"/>
    <lineage>
        <taxon>Eukaryota</taxon>
        <taxon>Viridiplantae</taxon>
        <taxon>Streptophyta</taxon>
        <taxon>Embryophyta</taxon>
        <taxon>Tracheophyta</taxon>
        <taxon>Spermatophyta</taxon>
        <taxon>Magnoliopsida</taxon>
        <taxon>Liliopsida</taxon>
        <taxon>Dioscoreales</taxon>
        <taxon>Dioscoreaceae</taxon>
        <taxon>Dioscorea</taxon>
    </lineage>
</organism>
<dbReference type="Proteomes" id="UP000827976">
    <property type="component" value="Chromosome 19"/>
</dbReference>
<dbReference type="EMBL" id="CM037029">
    <property type="protein sequence ID" value="KAH7654215.1"/>
    <property type="molecule type" value="Genomic_DNA"/>
</dbReference>
<gene>
    <name evidence="1" type="ORF">IHE45_19G129800</name>
</gene>
<reference evidence="2" key="1">
    <citation type="journal article" date="2022" name="Nat. Commun.">
        <title>Chromosome evolution and the genetic basis of agronomically important traits in greater yam.</title>
        <authorList>
            <person name="Bredeson J.V."/>
            <person name="Lyons J.B."/>
            <person name="Oniyinde I.O."/>
            <person name="Okereke N.R."/>
            <person name="Kolade O."/>
            <person name="Nnabue I."/>
            <person name="Nwadili C.O."/>
            <person name="Hribova E."/>
            <person name="Parker M."/>
            <person name="Nwogha J."/>
            <person name="Shu S."/>
            <person name="Carlson J."/>
            <person name="Kariba R."/>
            <person name="Muthemba S."/>
            <person name="Knop K."/>
            <person name="Barton G.J."/>
            <person name="Sherwood A.V."/>
            <person name="Lopez-Montes A."/>
            <person name="Asiedu R."/>
            <person name="Jamnadass R."/>
            <person name="Muchugi A."/>
            <person name="Goodstein D."/>
            <person name="Egesi C.N."/>
            <person name="Featherston J."/>
            <person name="Asfaw A."/>
            <person name="Simpson G.G."/>
            <person name="Dolezel J."/>
            <person name="Hendre P.S."/>
            <person name="Van Deynze A."/>
            <person name="Kumar P.L."/>
            <person name="Obidiegwu J.E."/>
            <person name="Bhattacharjee R."/>
            <person name="Rokhsar D.S."/>
        </authorList>
    </citation>
    <scope>NUCLEOTIDE SEQUENCE [LARGE SCALE GENOMIC DNA]</scope>
    <source>
        <strain evidence="2">cv. TDa95/00328</strain>
    </source>
</reference>
<name>A0ACB7U1R3_DIOAL</name>
<protein>
    <submittedName>
        <fullName evidence="1">DTW domain-containing protein</fullName>
    </submittedName>
</protein>